<name>A0ABV7IHF8_9RHOB</name>
<organism evidence="1 2">
    <name type="scientific">Paracoccus fontiphilus</name>
    <dbReference type="NCBI Taxonomy" id="1815556"/>
    <lineage>
        <taxon>Bacteria</taxon>
        <taxon>Pseudomonadati</taxon>
        <taxon>Pseudomonadota</taxon>
        <taxon>Alphaproteobacteria</taxon>
        <taxon>Rhodobacterales</taxon>
        <taxon>Paracoccaceae</taxon>
        <taxon>Paracoccus</taxon>
    </lineage>
</organism>
<evidence type="ECO:0000313" key="2">
    <source>
        <dbReference type="Proteomes" id="UP001595557"/>
    </source>
</evidence>
<gene>
    <name evidence="1" type="ORF">ACFOD7_18320</name>
</gene>
<evidence type="ECO:0000313" key="1">
    <source>
        <dbReference type="EMBL" id="MFC3170008.1"/>
    </source>
</evidence>
<reference evidence="2" key="1">
    <citation type="journal article" date="2019" name="Int. J. Syst. Evol. Microbiol.">
        <title>The Global Catalogue of Microorganisms (GCM) 10K type strain sequencing project: providing services to taxonomists for standard genome sequencing and annotation.</title>
        <authorList>
            <consortium name="The Broad Institute Genomics Platform"/>
            <consortium name="The Broad Institute Genome Sequencing Center for Infectious Disease"/>
            <person name="Wu L."/>
            <person name="Ma J."/>
        </authorList>
    </citation>
    <scope>NUCLEOTIDE SEQUENCE [LARGE SCALE GENOMIC DNA]</scope>
    <source>
        <strain evidence="2">KCTC 52239</strain>
    </source>
</reference>
<dbReference type="EMBL" id="JBHRTE010000091">
    <property type="protein sequence ID" value="MFC3170008.1"/>
    <property type="molecule type" value="Genomic_DNA"/>
</dbReference>
<dbReference type="RefSeq" id="WP_207466614.1">
    <property type="nucleotide sequence ID" value="NZ_JAFNAW010000009.1"/>
</dbReference>
<dbReference type="Proteomes" id="UP001595557">
    <property type="component" value="Unassembled WGS sequence"/>
</dbReference>
<keyword evidence="2" id="KW-1185">Reference proteome</keyword>
<comment type="caution">
    <text evidence="1">The sequence shown here is derived from an EMBL/GenBank/DDBJ whole genome shotgun (WGS) entry which is preliminary data.</text>
</comment>
<proteinExistence type="predicted"/>
<accession>A0ABV7IHF8</accession>
<protein>
    <submittedName>
        <fullName evidence="1">Uncharacterized protein</fullName>
    </submittedName>
</protein>
<sequence>MALVTLRVIALTPFLILAVDGAAYGTTQISRKSCTLQAGYYRSERIDANAIMKIPADFRQS</sequence>